<evidence type="ECO:0000313" key="3">
    <source>
        <dbReference type="Proteomes" id="UP000321306"/>
    </source>
</evidence>
<proteinExistence type="predicted"/>
<evidence type="ECO:0008006" key="4">
    <source>
        <dbReference type="Google" id="ProtNLM"/>
    </source>
</evidence>
<accession>A0A511MXP5</accession>
<evidence type="ECO:0000313" key="2">
    <source>
        <dbReference type="EMBL" id="GEM45375.1"/>
    </source>
</evidence>
<dbReference type="EMBL" id="BJXB01000003">
    <property type="protein sequence ID" value="GEM45375.1"/>
    <property type="molecule type" value="Genomic_DNA"/>
</dbReference>
<sequence>MLKRPWFLGVLLLGACAPTASGPAAETISRVKNYYPFVVVGENQPRTFEVAISGNETAVLIGSKIAVDGGAVDSRLYALYRKGNYRVTVQEGGIVYMPTTKLIEVKGFYPEVREQPTEQFYKFCFLKDFGQKCTSNILAGGVTLYFNPLEESPVFQVYGDPGVRSFNEIHGNGFLVSTSISDFKTFLDQLPSANSN</sequence>
<feature type="chain" id="PRO_5022245187" description="Lipoprotein" evidence="1">
    <location>
        <begin position="21"/>
        <end position="196"/>
    </location>
</feature>
<reference evidence="2 3" key="1">
    <citation type="submission" date="2019-07" db="EMBL/GenBank/DDBJ databases">
        <title>Whole genome shotgun sequence of Deinococcus cellulosilyticus NBRC 106333.</title>
        <authorList>
            <person name="Hosoyama A."/>
            <person name="Uohara A."/>
            <person name="Ohji S."/>
            <person name="Ichikawa N."/>
        </authorList>
    </citation>
    <scope>NUCLEOTIDE SEQUENCE [LARGE SCALE GENOMIC DNA]</scope>
    <source>
        <strain evidence="2 3">NBRC 106333</strain>
    </source>
</reference>
<name>A0A511MXP5_DEIC1</name>
<dbReference type="RefSeq" id="WP_146882836.1">
    <property type="nucleotide sequence ID" value="NZ_BJXB01000003.1"/>
</dbReference>
<dbReference type="PROSITE" id="PS51257">
    <property type="entry name" value="PROKAR_LIPOPROTEIN"/>
    <property type="match status" value="1"/>
</dbReference>
<dbReference type="OrthoDB" id="9824262at2"/>
<dbReference type="Proteomes" id="UP000321306">
    <property type="component" value="Unassembled WGS sequence"/>
</dbReference>
<comment type="caution">
    <text evidence="2">The sequence shown here is derived from an EMBL/GenBank/DDBJ whole genome shotgun (WGS) entry which is preliminary data.</text>
</comment>
<organism evidence="2 3">
    <name type="scientific">Deinococcus cellulosilyticus (strain DSM 18568 / NBRC 106333 / KACC 11606 / 5516J-15)</name>
    <dbReference type="NCBI Taxonomy" id="1223518"/>
    <lineage>
        <taxon>Bacteria</taxon>
        <taxon>Thermotogati</taxon>
        <taxon>Deinococcota</taxon>
        <taxon>Deinococci</taxon>
        <taxon>Deinococcales</taxon>
        <taxon>Deinococcaceae</taxon>
        <taxon>Deinococcus</taxon>
    </lineage>
</organism>
<keyword evidence="3" id="KW-1185">Reference proteome</keyword>
<gene>
    <name evidence="2" type="ORF">DC3_10100</name>
</gene>
<evidence type="ECO:0000256" key="1">
    <source>
        <dbReference type="SAM" id="SignalP"/>
    </source>
</evidence>
<protein>
    <recommendedName>
        <fullName evidence="4">Lipoprotein</fullName>
    </recommendedName>
</protein>
<dbReference type="AlphaFoldDB" id="A0A511MXP5"/>
<feature type="signal peptide" evidence="1">
    <location>
        <begin position="1"/>
        <end position="20"/>
    </location>
</feature>
<keyword evidence="1" id="KW-0732">Signal</keyword>